<accession>A0A6C0LG42</accession>
<dbReference type="EMBL" id="MN740477">
    <property type="protein sequence ID" value="QHU28965.1"/>
    <property type="molecule type" value="Genomic_DNA"/>
</dbReference>
<organism evidence="2">
    <name type="scientific">viral metagenome</name>
    <dbReference type="NCBI Taxonomy" id="1070528"/>
    <lineage>
        <taxon>unclassified sequences</taxon>
        <taxon>metagenomes</taxon>
        <taxon>organismal metagenomes</taxon>
    </lineage>
</organism>
<feature type="transmembrane region" description="Helical" evidence="1">
    <location>
        <begin position="7"/>
        <end position="25"/>
    </location>
</feature>
<protein>
    <submittedName>
        <fullName evidence="2">Uncharacterized protein</fullName>
    </submittedName>
</protein>
<keyword evidence="1" id="KW-0812">Transmembrane</keyword>
<name>A0A6C0LG42_9ZZZZ</name>
<keyword evidence="1" id="KW-0472">Membrane</keyword>
<sequence length="64" mass="7861">MNTCIKFIFFFMTLISISFVISQLYNFKIEEKNNNNVFKIEYFKFNVLMGSIILLFLYYKLYFI</sequence>
<keyword evidence="1" id="KW-1133">Transmembrane helix</keyword>
<evidence type="ECO:0000313" key="2">
    <source>
        <dbReference type="EMBL" id="QHU28965.1"/>
    </source>
</evidence>
<feature type="transmembrane region" description="Helical" evidence="1">
    <location>
        <begin position="45"/>
        <end position="63"/>
    </location>
</feature>
<evidence type="ECO:0000256" key="1">
    <source>
        <dbReference type="SAM" id="Phobius"/>
    </source>
</evidence>
<dbReference type="AlphaFoldDB" id="A0A6C0LG42"/>
<reference evidence="2" key="1">
    <citation type="journal article" date="2020" name="Nature">
        <title>Giant virus diversity and host interactions through global metagenomics.</title>
        <authorList>
            <person name="Schulz F."/>
            <person name="Roux S."/>
            <person name="Paez-Espino D."/>
            <person name="Jungbluth S."/>
            <person name="Walsh D.A."/>
            <person name="Denef V.J."/>
            <person name="McMahon K.D."/>
            <person name="Konstantinidis K.T."/>
            <person name="Eloe-Fadrosh E.A."/>
            <person name="Kyrpides N.C."/>
            <person name="Woyke T."/>
        </authorList>
    </citation>
    <scope>NUCLEOTIDE SEQUENCE</scope>
    <source>
        <strain evidence="2">GVMAG-M-3300027791-30</strain>
    </source>
</reference>
<proteinExistence type="predicted"/>